<keyword evidence="16 19" id="KW-0057">Aromatic amino acid biosynthesis</keyword>
<feature type="binding site" evidence="19">
    <location>
        <position position="160"/>
    </location>
    <ligand>
        <name>NAD(+)</name>
        <dbReference type="ChEBI" id="CHEBI:57540"/>
    </ligand>
</feature>
<dbReference type="InterPro" id="IPR030960">
    <property type="entry name" value="DHQS/DOIS_N"/>
</dbReference>
<evidence type="ECO:0000256" key="5">
    <source>
        <dbReference type="ARBA" id="ARBA00004496"/>
    </source>
</evidence>
<evidence type="ECO:0000313" key="23">
    <source>
        <dbReference type="Proteomes" id="UP001165667"/>
    </source>
</evidence>
<dbReference type="AlphaFoldDB" id="A0AA41Z156"/>
<evidence type="ECO:0000256" key="19">
    <source>
        <dbReference type="HAMAP-Rule" id="MF_00110"/>
    </source>
</evidence>
<evidence type="ECO:0000313" key="22">
    <source>
        <dbReference type="EMBL" id="MCW6511066.1"/>
    </source>
</evidence>
<dbReference type="EMBL" id="JAMOIM010000020">
    <property type="protein sequence ID" value="MCW6511066.1"/>
    <property type="molecule type" value="Genomic_DNA"/>
</dbReference>
<comment type="function">
    <text evidence="4 19">Catalyzes the conversion of 3-deoxy-D-arabino-heptulosonate 7-phosphate (DAHP) to dehydroquinate (DHQ).</text>
</comment>
<evidence type="ECO:0000256" key="10">
    <source>
        <dbReference type="ARBA" id="ARBA00022490"/>
    </source>
</evidence>
<feature type="binding site" evidence="19">
    <location>
        <position position="264"/>
    </location>
    <ligand>
        <name>Zn(2+)</name>
        <dbReference type="ChEBI" id="CHEBI:29105"/>
    </ligand>
</feature>
<dbReference type="RefSeq" id="WP_282587439.1">
    <property type="nucleotide sequence ID" value="NZ_JAMOIM010000020.1"/>
</dbReference>
<dbReference type="NCBIfam" id="TIGR01357">
    <property type="entry name" value="aroB"/>
    <property type="match status" value="1"/>
</dbReference>
<name>A0AA41Z156_9HYPH</name>
<dbReference type="Pfam" id="PF01761">
    <property type="entry name" value="DHQ_synthase"/>
    <property type="match status" value="1"/>
</dbReference>
<evidence type="ECO:0000256" key="12">
    <source>
        <dbReference type="ARBA" id="ARBA00022723"/>
    </source>
</evidence>
<keyword evidence="12 19" id="KW-0479">Metal-binding</keyword>
<comment type="subcellular location">
    <subcellularLocation>
        <location evidence="5 19">Cytoplasm</location>
    </subcellularLocation>
</comment>
<dbReference type="EC" id="4.2.3.4" evidence="8 19"/>
<feature type="binding site" evidence="19">
    <location>
        <position position="283"/>
    </location>
    <ligand>
        <name>Zn(2+)</name>
        <dbReference type="ChEBI" id="CHEBI:29105"/>
    </ligand>
</feature>
<dbReference type="CDD" id="cd08195">
    <property type="entry name" value="DHQS"/>
    <property type="match status" value="1"/>
</dbReference>
<dbReference type="InterPro" id="IPR016037">
    <property type="entry name" value="DHQ_synth_AroB"/>
</dbReference>
<keyword evidence="13 19" id="KW-0547">Nucleotide-binding</keyword>
<dbReference type="InterPro" id="IPR050071">
    <property type="entry name" value="Dehydroquinate_synthase"/>
</dbReference>
<feature type="domain" description="3-dehydroquinate synthase C-terminal" evidence="21">
    <location>
        <begin position="199"/>
        <end position="348"/>
    </location>
</feature>
<evidence type="ECO:0000256" key="11">
    <source>
        <dbReference type="ARBA" id="ARBA00022605"/>
    </source>
</evidence>
<evidence type="ECO:0000256" key="13">
    <source>
        <dbReference type="ARBA" id="ARBA00022741"/>
    </source>
</evidence>
<comment type="similarity">
    <text evidence="7 19">Belongs to the sugar phosphate cyclases superfamily. Dehydroquinate synthase family.</text>
</comment>
<evidence type="ECO:0000256" key="14">
    <source>
        <dbReference type="ARBA" id="ARBA00022833"/>
    </source>
</evidence>
<dbReference type="GO" id="GO:0000166">
    <property type="term" value="F:nucleotide binding"/>
    <property type="evidence" value="ECO:0007669"/>
    <property type="project" value="UniProtKB-KW"/>
</dbReference>
<dbReference type="GO" id="GO:0008652">
    <property type="term" value="P:amino acid biosynthetic process"/>
    <property type="evidence" value="ECO:0007669"/>
    <property type="project" value="UniProtKB-KW"/>
</dbReference>
<dbReference type="InterPro" id="IPR030963">
    <property type="entry name" value="DHQ_synth_fam"/>
</dbReference>
<comment type="cofactor">
    <cofactor evidence="3">
        <name>Zn(2+)</name>
        <dbReference type="ChEBI" id="CHEBI:29105"/>
    </cofactor>
</comment>
<evidence type="ECO:0000256" key="8">
    <source>
        <dbReference type="ARBA" id="ARBA00013031"/>
    </source>
</evidence>
<protein>
    <recommendedName>
        <fullName evidence="9 19">3-dehydroquinate synthase</fullName>
        <shortName evidence="19">DHQS</shortName>
        <ecNumber evidence="8 19">4.2.3.4</ecNumber>
    </recommendedName>
</protein>
<evidence type="ECO:0000256" key="9">
    <source>
        <dbReference type="ARBA" id="ARBA00017684"/>
    </source>
</evidence>
<dbReference type="PANTHER" id="PTHR43622">
    <property type="entry name" value="3-DEHYDROQUINATE SYNTHASE"/>
    <property type="match status" value="1"/>
</dbReference>
<sequence>MSNPASPTEFETVTATSPAVVPVRLGDRSYDVLIGPDLLRDAGRRIAAVAPGAACGIVTDTTVAAHHLAPLQASLDEAGLRHTVVTVAPGEGSKSYAGFAEVCDALLAARLERGDCVVALGGGVVGDLAGFAAASLKRGMTLVQLPTSLLAQVDSSVGGKTAINSPLGKNLVGAFHQPSLVLADTASLDTLAPREFRAGYAELVKYGLIDDLDFFQWLERYRGAVCGGGLERVEAIRRAVAAKAAVVARDEFETGDRALLNLGHTFGHALERLTGYDGTRLVHGEGVAIGMSLAFRYSVHEGLCSGQDAERVTAHLRAAGLPTSIGAIPGWTADADAMLDAMAQDKKVSRGSLTFILARGIGQSFIARGVVPERVRAFLRDELPPDGERA</sequence>
<dbReference type="GO" id="GO:0003856">
    <property type="term" value="F:3-dehydroquinate synthase activity"/>
    <property type="evidence" value="ECO:0007669"/>
    <property type="project" value="UniProtKB-UniRule"/>
</dbReference>
<dbReference type="HAMAP" id="MF_00110">
    <property type="entry name" value="DHQ_synthase"/>
    <property type="match status" value="1"/>
</dbReference>
<accession>A0AA41Z156</accession>
<dbReference type="Gene3D" id="3.40.50.1970">
    <property type="match status" value="1"/>
</dbReference>
<dbReference type="GO" id="GO:0009423">
    <property type="term" value="P:chorismate biosynthetic process"/>
    <property type="evidence" value="ECO:0007669"/>
    <property type="project" value="UniProtKB-UniRule"/>
</dbReference>
<comment type="cofactor">
    <cofactor evidence="19">
        <name>Co(2+)</name>
        <dbReference type="ChEBI" id="CHEBI:48828"/>
    </cofactor>
    <cofactor evidence="19">
        <name>Zn(2+)</name>
        <dbReference type="ChEBI" id="CHEBI:29105"/>
    </cofactor>
    <text evidence="19">Binds 1 divalent metal cation per subunit. Can use either Co(2+) or Zn(2+).</text>
</comment>
<keyword evidence="15 19" id="KW-0520">NAD</keyword>
<evidence type="ECO:0000256" key="7">
    <source>
        <dbReference type="ARBA" id="ARBA00005412"/>
    </source>
</evidence>
<evidence type="ECO:0000256" key="4">
    <source>
        <dbReference type="ARBA" id="ARBA00003485"/>
    </source>
</evidence>
<evidence type="ECO:0000256" key="17">
    <source>
        <dbReference type="ARBA" id="ARBA00023239"/>
    </source>
</evidence>
<gene>
    <name evidence="19 22" type="primary">aroB</name>
    <name evidence="22" type="ORF">M8523_23955</name>
</gene>
<dbReference type="SUPFAM" id="SSF56796">
    <property type="entry name" value="Dehydroquinate synthase-like"/>
    <property type="match status" value="1"/>
</dbReference>
<keyword evidence="18 19" id="KW-0170">Cobalt</keyword>
<feature type="binding site" evidence="19">
    <location>
        <begin position="123"/>
        <end position="127"/>
    </location>
    <ligand>
        <name>NAD(+)</name>
        <dbReference type="ChEBI" id="CHEBI:57540"/>
    </ligand>
</feature>
<feature type="binding site" evidence="19">
    <location>
        <position position="202"/>
    </location>
    <ligand>
        <name>Zn(2+)</name>
        <dbReference type="ChEBI" id="CHEBI:29105"/>
    </ligand>
</feature>
<evidence type="ECO:0000259" key="21">
    <source>
        <dbReference type="Pfam" id="PF24621"/>
    </source>
</evidence>
<keyword evidence="23" id="KW-1185">Reference proteome</keyword>
<dbReference type="FunFam" id="3.40.50.1970:FF:000007">
    <property type="entry name" value="Pentafunctional AROM polypeptide"/>
    <property type="match status" value="1"/>
</dbReference>
<reference evidence="22" key="1">
    <citation type="submission" date="2022-05" db="EMBL/GenBank/DDBJ databases">
        <authorList>
            <person name="Pankratov T."/>
        </authorList>
    </citation>
    <scope>NUCLEOTIDE SEQUENCE</scope>
    <source>
        <strain evidence="22">BP6-180914</strain>
    </source>
</reference>
<keyword evidence="11 19" id="KW-0028">Amino-acid biosynthesis</keyword>
<comment type="caution">
    <text evidence="22">The sequence shown here is derived from an EMBL/GenBank/DDBJ whole genome shotgun (WGS) entry which is preliminary data.</text>
</comment>
<organism evidence="22 23">
    <name type="scientific">Lichenifustis flavocetrariae</name>
    <dbReference type="NCBI Taxonomy" id="2949735"/>
    <lineage>
        <taxon>Bacteria</taxon>
        <taxon>Pseudomonadati</taxon>
        <taxon>Pseudomonadota</taxon>
        <taxon>Alphaproteobacteria</taxon>
        <taxon>Hyphomicrobiales</taxon>
        <taxon>Lichenihabitantaceae</taxon>
        <taxon>Lichenifustis</taxon>
    </lineage>
</organism>
<evidence type="ECO:0000256" key="6">
    <source>
        <dbReference type="ARBA" id="ARBA00004661"/>
    </source>
</evidence>
<dbReference type="Proteomes" id="UP001165667">
    <property type="component" value="Unassembled WGS sequence"/>
</dbReference>
<evidence type="ECO:0000256" key="16">
    <source>
        <dbReference type="ARBA" id="ARBA00023141"/>
    </source>
</evidence>
<dbReference type="GO" id="GO:0009073">
    <property type="term" value="P:aromatic amino acid family biosynthetic process"/>
    <property type="evidence" value="ECO:0007669"/>
    <property type="project" value="UniProtKB-KW"/>
</dbReference>
<evidence type="ECO:0000256" key="15">
    <source>
        <dbReference type="ARBA" id="ARBA00023027"/>
    </source>
</evidence>
<evidence type="ECO:0000256" key="1">
    <source>
        <dbReference type="ARBA" id="ARBA00001393"/>
    </source>
</evidence>
<keyword evidence="10 19" id="KW-0963">Cytoplasm</keyword>
<dbReference type="GO" id="GO:0005737">
    <property type="term" value="C:cytoplasm"/>
    <property type="evidence" value="ECO:0007669"/>
    <property type="project" value="UniProtKB-SubCell"/>
</dbReference>
<dbReference type="GO" id="GO:0046872">
    <property type="term" value="F:metal ion binding"/>
    <property type="evidence" value="ECO:0007669"/>
    <property type="project" value="UniProtKB-KW"/>
</dbReference>
<dbReference type="PANTHER" id="PTHR43622:SF7">
    <property type="entry name" value="3-DEHYDROQUINATE SYNTHASE, CHLOROPLASTIC"/>
    <property type="match status" value="1"/>
</dbReference>
<feature type="domain" description="3-dehydroquinate synthase N-terminal" evidence="20">
    <location>
        <begin position="85"/>
        <end position="197"/>
    </location>
</feature>
<dbReference type="Pfam" id="PF24621">
    <property type="entry name" value="DHQS_C"/>
    <property type="match status" value="1"/>
</dbReference>
<evidence type="ECO:0000256" key="3">
    <source>
        <dbReference type="ARBA" id="ARBA00001947"/>
    </source>
</evidence>
<dbReference type="Gene3D" id="1.20.1090.10">
    <property type="entry name" value="Dehydroquinate synthase-like - alpha domain"/>
    <property type="match status" value="1"/>
</dbReference>
<evidence type="ECO:0000256" key="18">
    <source>
        <dbReference type="ARBA" id="ARBA00023285"/>
    </source>
</evidence>
<comment type="caution">
    <text evidence="19">Lacks conserved residue(s) required for the propagation of feature annotation.</text>
</comment>
<dbReference type="InterPro" id="IPR056179">
    <property type="entry name" value="DHQS_C"/>
</dbReference>
<comment type="pathway">
    <text evidence="6 19">Metabolic intermediate biosynthesis; chorismate biosynthesis; chorismate from D-erythrose 4-phosphate and phosphoenolpyruvate: step 2/7.</text>
</comment>
<proteinExistence type="inferred from homology"/>
<feature type="binding site" evidence="19">
    <location>
        <position position="169"/>
    </location>
    <ligand>
        <name>NAD(+)</name>
        <dbReference type="ChEBI" id="CHEBI:57540"/>
    </ligand>
</feature>
<evidence type="ECO:0000256" key="2">
    <source>
        <dbReference type="ARBA" id="ARBA00001911"/>
    </source>
</evidence>
<comment type="cofactor">
    <cofactor evidence="2 19">
        <name>NAD(+)</name>
        <dbReference type="ChEBI" id="CHEBI:57540"/>
    </cofactor>
</comment>
<comment type="catalytic activity">
    <reaction evidence="1 19">
        <text>7-phospho-2-dehydro-3-deoxy-D-arabino-heptonate = 3-dehydroquinate + phosphate</text>
        <dbReference type="Rhea" id="RHEA:21968"/>
        <dbReference type="ChEBI" id="CHEBI:32364"/>
        <dbReference type="ChEBI" id="CHEBI:43474"/>
        <dbReference type="ChEBI" id="CHEBI:58394"/>
        <dbReference type="EC" id="4.2.3.4"/>
    </reaction>
</comment>
<feature type="binding site" evidence="19">
    <location>
        <begin position="147"/>
        <end position="148"/>
    </location>
    <ligand>
        <name>NAD(+)</name>
        <dbReference type="ChEBI" id="CHEBI:57540"/>
    </ligand>
</feature>
<evidence type="ECO:0000259" key="20">
    <source>
        <dbReference type="Pfam" id="PF01761"/>
    </source>
</evidence>
<dbReference type="PIRSF" id="PIRSF001455">
    <property type="entry name" value="DHQ_synth"/>
    <property type="match status" value="1"/>
</dbReference>
<keyword evidence="17 19" id="KW-0456">Lyase</keyword>
<keyword evidence="14 19" id="KW-0862">Zinc</keyword>